<keyword evidence="4" id="KW-1185">Reference proteome</keyword>
<reference evidence="3 4" key="1">
    <citation type="journal article" date="2018" name="Mol. Biol. Evol.">
        <title>Broad Genomic Sampling Reveals a Smut Pathogenic Ancestry of the Fungal Clade Ustilaginomycotina.</title>
        <authorList>
            <person name="Kijpornyongpan T."/>
            <person name="Mondo S.J."/>
            <person name="Barry K."/>
            <person name="Sandor L."/>
            <person name="Lee J."/>
            <person name="Lipzen A."/>
            <person name="Pangilinan J."/>
            <person name="LaButti K."/>
            <person name="Hainaut M."/>
            <person name="Henrissat B."/>
            <person name="Grigoriev I.V."/>
            <person name="Spatafora J.W."/>
            <person name="Aime M.C."/>
        </authorList>
    </citation>
    <scope>NUCLEOTIDE SEQUENCE [LARGE SCALE GENOMIC DNA]</scope>
    <source>
        <strain evidence="3 4">MCA 3882</strain>
    </source>
</reference>
<evidence type="ECO:0000256" key="2">
    <source>
        <dbReference type="SAM" id="SignalP"/>
    </source>
</evidence>
<evidence type="ECO:0000256" key="1">
    <source>
        <dbReference type="SAM" id="MobiDB-lite"/>
    </source>
</evidence>
<name>A0A316VKI4_9BASI</name>
<dbReference type="GeneID" id="37023358"/>
<dbReference type="RefSeq" id="XP_025358056.1">
    <property type="nucleotide sequence ID" value="XM_025501577.1"/>
</dbReference>
<protein>
    <submittedName>
        <fullName evidence="3">Uncharacterized protein</fullName>
    </submittedName>
</protein>
<feature type="region of interest" description="Disordered" evidence="1">
    <location>
        <begin position="31"/>
        <end position="79"/>
    </location>
</feature>
<proteinExistence type="predicted"/>
<accession>A0A316VKI4</accession>
<dbReference type="EMBL" id="KZ819602">
    <property type="protein sequence ID" value="PWN37754.1"/>
    <property type="molecule type" value="Genomic_DNA"/>
</dbReference>
<sequence length="79" mass="8573">MLNSIVLFPFFLLVSAQFDSDQSLFRRAGLPPNVDVNEEPPAEGGDVSNHSHVASSHETGSNPVIANQKAKVRMSSEHL</sequence>
<feature type="signal peptide" evidence="2">
    <location>
        <begin position="1"/>
        <end position="16"/>
    </location>
</feature>
<gene>
    <name evidence="3" type="ORF">FA14DRAFT_18713</name>
</gene>
<dbReference type="AlphaFoldDB" id="A0A316VKI4"/>
<evidence type="ECO:0000313" key="4">
    <source>
        <dbReference type="Proteomes" id="UP000245771"/>
    </source>
</evidence>
<feature type="compositionally biased region" description="Polar residues" evidence="1">
    <location>
        <begin position="48"/>
        <end position="65"/>
    </location>
</feature>
<dbReference type="InParanoid" id="A0A316VKI4"/>
<organism evidence="3 4">
    <name type="scientific">Meira miltonrushii</name>
    <dbReference type="NCBI Taxonomy" id="1280837"/>
    <lineage>
        <taxon>Eukaryota</taxon>
        <taxon>Fungi</taxon>
        <taxon>Dikarya</taxon>
        <taxon>Basidiomycota</taxon>
        <taxon>Ustilaginomycotina</taxon>
        <taxon>Exobasidiomycetes</taxon>
        <taxon>Exobasidiales</taxon>
        <taxon>Brachybasidiaceae</taxon>
        <taxon>Meira</taxon>
    </lineage>
</organism>
<evidence type="ECO:0000313" key="3">
    <source>
        <dbReference type="EMBL" id="PWN37754.1"/>
    </source>
</evidence>
<keyword evidence="2" id="KW-0732">Signal</keyword>
<dbReference type="Proteomes" id="UP000245771">
    <property type="component" value="Unassembled WGS sequence"/>
</dbReference>
<feature type="chain" id="PRO_5016418750" evidence="2">
    <location>
        <begin position="17"/>
        <end position="79"/>
    </location>
</feature>